<evidence type="ECO:0000313" key="1">
    <source>
        <dbReference type="EMBL" id="CRL31300.1"/>
    </source>
</evidence>
<dbReference type="STRING" id="1429867.A0A0G4PYL9"/>
<proteinExistence type="predicted"/>
<keyword evidence="2" id="KW-1185">Reference proteome</keyword>
<dbReference type="Proteomes" id="UP000053732">
    <property type="component" value="Unassembled WGS sequence"/>
</dbReference>
<reference evidence="1 2" key="1">
    <citation type="journal article" date="2014" name="Nat. Commun.">
        <title>Multiple recent horizontal transfers of a large genomic region in cheese making fungi.</title>
        <authorList>
            <person name="Cheeseman K."/>
            <person name="Ropars J."/>
            <person name="Renault P."/>
            <person name="Dupont J."/>
            <person name="Gouzy J."/>
            <person name="Branca A."/>
            <person name="Abraham A.L."/>
            <person name="Ceppi M."/>
            <person name="Conseiller E."/>
            <person name="Debuchy R."/>
            <person name="Malagnac F."/>
            <person name="Goarin A."/>
            <person name="Silar P."/>
            <person name="Lacoste S."/>
            <person name="Sallet E."/>
            <person name="Bensimon A."/>
            <person name="Giraud T."/>
            <person name="Brygoo Y."/>
        </authorList>
    </citation>
    <scope>NUCLEOTIDE SEQUENCE [LARGE SCALE GENOMIC DNA]</scope>
    <source>
        <strain evidence="2">FM 013</strain>
    </source>
</reference>
<gene>
    <name evidence="1" type="ORF">PCAMFM013_S109g000003</name>
</gene>
<evidence type="ECO:0000313" key="2">
    <source>
        <dbReference type="Proteomes" id="UP000053732"/>
    </source>
</evidence>
<accession>A0A0G4PYL9</accession>
<dbReference type="AlphaFoldDB" id="A0A0G4PYL9"/>
<organism evidence="1 2">
    <name type="scientific">Penicillium camemberti (strain FM 013)</name>
    <dbReference type="NCBI Taxonomy" id="1429867"/>
    <lineage>
        <taxon>Eukaryota</taxon>
        <taxon>Fungi</taxon>
        <taxon>Dikarya</taxon>
        <taxon>Ascomycota</taxon>
        <taxon>Pezizomycotina</taxon>
        <taxon>Eurotiomycetes</taxon>
        <taxon>Eurotiomycetidae</taxon>
        <taxon>Eurotiales</taxon>
        <taxon>Aspergillaceae</taxon>
        <taxon>Penicillium</taxon>
    </lineage>
</organism>
<dbReference type="EMBL" id="HG793240">
    <property type="protein sequence ID" value="CRL31300.1"/>
    <property type="molecule type" value="Genomic_DNA"/>
</dbReference>
<name>A0A0G4PYL9_PENC3</name>
<sequence length="376" mass="42531">MPREILPSSKIDDLGVIHLARNHPWVNPWNPSIASCLRSNHDISLDTDHDVSPWQMIAKGALLKQAIEKAKTAVPPTATDLRLRERDMDNFALRCFNSLAHEREVSGVQVASTLLHLPSYYTVNSKFVRVNLWWLRHYVSDLRRQTGTDHDSSAGIADEPCTFQTADAVPVSLFDNYKWRGFDLAAFSLFEYCMLVQIRKKQRNRSDHFDFDPSHPKAELFDLDDLYTLCTRPSASVIFKPDRTPATHFDQLPASTMPIFPIERSISVKGLSVRRKQIPICPAFCLVDYKVQGSTLSAAILDLKNDTARRGQDSHRKSTAPFTFNFPGCDLLKVSIYSKKISTDDLRFSPDPDLIVVMERLCGLEAKTLAAWALPV</sequence>
<protein>
    <submittedName>
        <fullName evidence="1">Str. FM013</fullName>
    </submittedName>
</protein>